<dbReference type="AlphaFoldDB" id="A0A1B6F1W0"/>
<dbReference type="GO" id="GO:0007005">
    <property type="term" value="P:mitochondrion organization"/>
    <property type="evidence" value="ECO:0007669"/>
    <property type="project" value="TreeGrafter"/>
</dbReference>
<dbReference type="InterPro" id="IPR036282">
    <property type="entry name" value="Glutathione-S-Trfase_C_sf"/>
</dbReference>
<evidence type="ECO:0000256" key="1">
    <source>
        <dbReference type="ARBA" id="ARBA00004294"/>
    </source>
</evidence>
<sequence>MTLMLKHDTETMEDFSLVKNFLSNTREESGQGEKSATIWLNEAIIYQPITDQILLPDKASCLCLEAFMRMSNLNYRIISKKNVEYMSPSGKLPLLNMDVFLLSEFHTIVQFAEEKGQSLSKNLQAWERAELKSYISLVNMVLVTAENYITWVDQENFNKVTRIKHGFVHPWPLNVLLIRQKRQTVLNNLSALGWQDKTMEDVCGEVYSCCEAFSERLDEDYFFENRPTELDAVLFAHVYTIVTTDLPNNQLSCVIRSFPKIIKHCNRIIDKFFPEFNSCKFQVDINDDLLT</sequence>
<comment type="subcellular location">
    <subcellularLocation>
        <location evidence="1">Mitochondrion outer membrane</location>
    </subcellularLocation>
</comment>
<evidence type="ECO:0000256" key="5">
    <source>
        <dbReference type="ARBA" id="ARBA00022927"/>
    </source>
</evidence>
<evidence type="ECO:0000259" key="9">
    <source>
        <dbReference type="Pfam" id="PF17171"/>
    </source>
</evidence>
<proteinExistence type="inferred from homology"/>
<evidence type="ECO:0000256" key="6">
    <source>
        <dbReference type="ARBA" id="ARBA00023128"/>
    </source>
</evidence>
<dbReference type="InterPro" id="IPR033468">
    <property type="entry name" value="Metaxin_GST"/>
</dbReference>
<feature type="domain" description="Mitochondrial outer membrane transport complex Sam37/metaxin N-terminal" evidence="8">
    <location>
        <begin position="61"/>
        <end position="182"/>
    </location>
</feature>
<evidence type="ECO:0000256" key="2">
    <source>
        <dbReference type="ARBA" id="ARBA00009170"/>
    </source>
</evidence>
<evidence type="ECO:0000256" key="3">
    <source>
        <dbReference type="ARBA" id="ARBA00022448"/>
    </source>
</evidence>
<dbReference type="PANTHER" id="PTHR12289">
    <property type="entry name" value="METAXIN RELATED"/>
    <property type="match status" value="1"/>
</dbReference>
<dbReference type="InterPro" id="IPR019564">
    <property type="entry name" value="Sam37/metaxin_N"/>
</dbReference>
<name>A0A1B6F1W0_9HEMI</name>
<dbReference type="Pfam" id="PF17171">
    <property type="entry name" value="GST_C_6"/>
    <property type="match status" value="1"/>
</dbReference>
<keyword evidence="3" id="KW-0813">Transport</keyword>
<dbReference type="EMBL" id="GECZ01025688">
    <property type="protein sequence ID" value="JAS44081.1"/>
    <property type="molecule type" value="Transcribed_RNA"/>
</dbReference>
<feature type="domain" description="Metaxin glutathione S-transferase" evidence="9">
    <location>
        <begin position="208"/>
        <end position="268"/>
    </location>
</feature>
<organism evidence="10">
    <name type="scientific">Cuerna arida</name>
    <dbReference type="NCBI Taxonomy" id="1464854"/>
    <lineage>
        <taxon>Eukaryota</taxon>
        <taxon>Metazoa</taxon>
        <taxon>Ecdysozoa</taxon>
        <taxon>Arthropoda</taxon>
        <taxon>Hexapoda</taxon>
        <taxon>Insecta</taxon>
        <taxon>Pterygota</taxon>
        <taxon>Neoptera</taxon>
        <taxon>Paraneoptera</taxon>
        <taxon>Hemiptera</taxon>
        <taxon>Auchenorrhyncha</taxon>
        <taxon>Membracoidea</taxon>
        <taxon>Cicadellidae</taxon>
        <taxon>Cicadellinae</taxon>
        <taxon>Proconiini</taxon>
        <taxon>Cuerna</taxon>
    </lineage>
</organism>
<keyword evidence="5" id="KW-0653">Protein transport</keyword>
<evidence type="ECO:0000256" key="4">
    <source>
        <dbReference type="ARBA" id="ARBA00022787"/>
    </source>
</evidence>
<dbReference type="GO" id="GO:0001401">
    <property type="term" value="C:SAM complex"/>
    <property type="evidence" value="ECO:0007669"/>
    <property type="project" value="InterPro"/>
</dbReference>
<reference evidence="10" key="1">
    <citation type="submission" date="2015-11" db="EMBL/GenBank/DDBJ databases">
        <title>De novo transcriptome assembly of four potential Pierce s Disease insect vectors from Arizona vineyards.</title>
        <authorList>
            <person name="Tassone E.E."/>
        </authorList>
    </citation>
    <scope>NUCLEOTIDE SEQUENCE</scope>
</reference>
<accession>A0A1B6F1W0</accession>
<keyword evidence="4" id="KW-1000">Mitochondrion outer membrane</keyword>
<gene>
    <name evidence="10" type="ORF">g.14621</name>
</gene>
<dbReference type="InterPro" id="IPR050931">
    <property type="entry name" value="Mito_Protein_Transport_Metaxin"/>
</dbReference>
<dbReference type="PANTHER" id="PTHR12289:SF38">
    <property type="entry name" value="METAXIN-2"/>
    <property type="match status" value="1"/>
</dbReference>
<evidence type="ECO:0000313" key="10">
    <source>
        <dbReference type="EMBL" id="JAS44081.1"/>
    </source>
</evidence>
<evidence type="ECO:0008006" key="11">
    <source>
        <dbReference type="Google" id="ProtNLM"/>
    </source>
</evidence>
<dbReference type="Pfam" id="PF10568">
    <property type="entry name" value="Tom37"/>
    <property type="match status" value="1"/>
</dbReference>
<dbReference type="SUPFAM" id="SSF47616">
    <property type="entry name" value="GST C-terminal domain-like"/>
    <property type="match status" value="1"/>
</dbReference>
<dbReference type="GO" id="GO:0015031">
    <property type="term" value="P:protein transport"/>
    <property type="evidence" value="ECO:0007669"/>
    <property type="project" value="UniProtKB-KW"/>
</dbReference>
<evidence type="ECO:0000256" key="7">
    <source>
        <dbReference type="ARBA" id="ARBA00023136"/>
    </source>
</evidence>
<comment type="similarity">
    <text evidence="2">Belongs to the metaxin family.</text>
</comment>
<protein>
    <recommendedName>
        <fullName evidence="11">Metaxin-2</fullName>
    </recommendedName>
</protein>
<keyword evidence="7" id="KW-0472">Membrane</keyword>
<keyword evidence="6" id="KW-0496">Mitochondrion</keyword>
<evidence type="ECO:0000259" key="8">
    <source>
        <dbReference type="Pfam" id="PF10568"/>
    </source>
</evidence>